<organism evidence="1 2">
    <name type="scientific">Ixodes persulcatus</name>
    <name type="common">Taiga tick</name>
    <dbReference type="NCBI Taxonomy" id="34615"/>
    <lineage>
        <taxon>Eukaryota</taxon>
        <taxon>Metazoa</taxon>
        <taxon>Ecdysozoa</taxon>
        <taxon>Arthropoda</taxon>
        <taxon>Chelicerata</taxon>
        <taxon>Arachnida</taxon>
        <taxon>Acari</taxon>
        <taxon>Parasitiformes</taxon>
        <taxon>Ixodida</taxon>
        <taxon>Ixodoidea</taxon>
        <taxon>Ixodidae</taxon>
        <taxon>Ixodinae</taxon>
        <taxon>Ixodes</taxon>
    </lineage>
</organism>
<feature type="non-terminal residue" evidence="1">
    <location>
        <position position="1"/>
    </location>
</feature>
<comment type="caution">
    <text evidence="1">The sequence shown here is derived from an EMBL/GenBank/DDBJ whole genome shotgun (WGS) entry which is preliminary data.</text>
</comment>
<accession>A0AC60Q6B6</accession>
<proteinExistence type="predicted"/>
<reference evidence="1 2" key="1">
    <citation type="journal article" date="2020" name="Cell">
        <title>Large-Scale Comparative Analyses of Tick Genomes Elucidate Their Genetic Diversity and Vector Capacities.</title>
        <authorList>
            <consortium name="Tick Genome and Microbiome Consortium (TIGMIC)"/>
            <person name="Jia N."/>
            <person name="Wang J."/>
            <person name="Shi W."/>
            <person name="Du L."/>
            <person name="Sun Y."/>
            <person name="Zhan W."/>
            <person name="Jiang J.F."/>
            <person name="Wang Q."/>
            <person name="Zhang B."/>
            <person name="Ji P."/>
            <person name="Bell-Sakyi L."/>
            <person name="Cui X.M."/>
            <person name="Yuan T.T."/>
            <person name="Jiang B.G."/>
            <person name="Yang W.F."/>
            <person name="Lam T.T."/>
            <person name="Chang Q.C."/>
            <person name="Ding S.J."/>
            <person name="Wang X.J."/>
            <person name="Zhu J.G."/>
            <person name="Ruan X.D."/>
            <person name="Zhao L."/>
            <person name="Wei J.T."/>
            <person name="Ye R.Z."/>
            <person name="Que T.C."/>
            <person name="Du C.H."/>
            <person name="Zhou Y.H."/>
            <person name="Cheng J.X."/>
            <person name="Dai P.F."/>
            <person name="Guo W.B."/>
            <person name="Han X.H."/>
            <person name="Huang E.J."/>
            <person name="Li L.F."/>
            <person name="Wei W."/>
            <person name="Gao Y.C."/>
            <person name="Liu J.Z."/>
            <person name="Shao H.Z."/>
            <person name="Wang X."/>
            <person name="Wang C.C."/>
            <person name="Yang T.C."/>
            <person name="Huo Q.B."/>
            <person name="Li W."/>
            <person name="Chen H.Y."/>
            <person name="Chen S.E."/>
            <person name="Zhou L.G."/>
            <person name="Ni X.B."/>
            <person name="Tian J.H."/>
            <person name="Sheng Y."/>
            <person name="Liu T."/>
            <person name="Pan Y.S."/>
            <person name="Xia L.Y."/>
            <person name="Li J."/>
            <person name="Zhao F."/>
            <person name="Cao W.C."/>
        </authorList>
    </citation>
    <scope>NUCLEOTIDE SEQUENCE [LARGE SCALE GENOMIC DNA]</scope>
    <source>
        <strain evidence="1">Iper-2018</strain>
    </source>
</reference>
<name>A0AC60Q6B6_IXOPE</name>
<protein>
    <submittedName>
        <fullName evidence="1">Uncharacterized protein</fullName>
    </submittedName>
</protein>
<dbReference type="Proteomes" id="UP000805193">
    <property type="component" value="Unassembled WGS sequence"/>
</dbReference>
<evidence type="ECO:0000313" key="2">
    <source>
        <dbReference type="Proteomes" id="UP000805193"/>
    </source>
</evidence>
<keyword evidence="2" id="KW-1185">Reference proteome</keyword>
<gene>
    <name evidence="1" type="ORF">HPB47_023806</name>
</gene>
<sequence length="796" mass="86949">KCMRLLMEEQQFQDVLPHLPYGSKLESPNFGVLSKLKEHLKGTGFTFDEEVTNAVRRWCRRQPLSFSDDGTQRIVRWWWKGVAAGVAPSVLLAKLADSDNTSSSDDDDEGRVYEAKFAELFDAPCTVPKVKAYVSIVRTYPDKAGLPEDGCGAQRLLGSSLCPSGGVAVEASLGVGRPPAGVGLGAAALRHHVGIYGWRKRCLYLLVILLLAMVVMNVALTVWVLRVLDFSLDGMGRLRIVEGGVQINGDADILQTLHATHVQSRRDDPLKIESPRNITMNARSKEGRITNRLFVGNSIVEAFAEEFLVRNSEGKLLFRAADGEVAVAADTLRVTGPGGVRFDGSVQTPLVRAETFQQLMLESPTRRLVVQGPQGVLVESRAGDIGISCHRNLTLKSKEGEIQLDSDRIVFPNLRTALPASSGSPYQNVYQGRPLLSSVKITLTPSKAESFVFSAPSEITVDQVISALYDLVGEGGLTHLQHHGGSKSLVVLRSTKVAEKLSGCSALWRMDVSLLQEAMAAAELHGCIAETLSRQPPDATQRDGLETTWQPLVVSAFRQRKVAQTALLNDVIMRMRMVQRSVSEAMLIKSACVCSGHVTISLKGRPVSDSEVLRYLRLSGVALPGRRESSSQEDQNGDHCSLPSAVRKFCGNLPGVATEMYEQLLHPATRLEVFDTLRSMKTGSAPGPNDLPMEFYYKPAARRSARPAADRSQFSASAARRSAPLSQPLLARFRARRPSSQKRMVTLRCHGNAQAGPLRAFHVPKNVALGEVRAPERECLALLSVNGQECHRRLGD</sequence>
<dbReference type="EMBL" id="JABSTQ010009427">
    <property type="protein sequence ID" value="KAG0429264.1"/>
    <property type="molecule type" value="Genomic_DNA"/>
</dbReference>
<evidence type="ECO:0000313" key="1">
    <source>
        <dbReference type="EMBL" id="KAG0429264.1"/>
    </source>
</evidence>